<feature type="compositionally biased region" description="Basic and acidic residues" evidence="1">
    <location>
        <begin position="889"/>
        <end position="911"/>
    </location>
</feature>
<dbReference type="InterPro" id="IPR043502">
    <property type="entry name" value="DNA/RNA_pol_sf"/>
</dbReference>
<dbReference type="EMBL" id="BQNB010015259">
    <property type="protein sequence ID" value="GJT37862.1"/>
    <property type="molecule type" value="Genomic_DNA"/>
</dbReference>
<dbReference type="Pfam" id="PF13976">
    <property type="entry name" value="gag_pre-integrs"/>
    <property type="match status" value="1"/>
</dbReference>
<keyword evidence="4" id="KW-1185">Reference proteome</keyword>
<dbReference type="PANTHER" id="PTHR11439:SF495">
    <property type="entry name" value="REVERSE TRANSCRIPTASE, RNA-DEPENDENT DNA POLYMERASE-RELATED"/>
    <property type="match status" value="1"/>
</dbReference>
<dbReference type="PANTHER" id="PTHR11439">
    <property type="entry name" value="GAG-POL-RELATED RETROTRANSPOSON"/>
    <property type="match status" value="1"/>
</dbReference>
<feature type="region of interest" description="Disordered" evidence="1">
    <location>
        <begin position="889"/>
        <end position="950"/>
    </location>
</feature>
<reference evidence="3" key="1">
    <citation type="journal article" date="2022" name="Int. J. Mol. Sci.">
        <title>Draft Genome of Tanacetum Coccineum: Genomic Comparison of Closely Related Tanacetum-Family Plants.</title>
        <authorList>
            <person name="Yamashiro T."/>
            <person name="Shiraishi A."/>
            <person name="Nakayama K."/>
            <person name="Satake H."/>
        </authorList>
    </citation>
    <scope>NUCLEOTIDE SEQUENCE</scope>
</reference>
<dbReference type="InterPro" id="IPR036397">
    <property type="entry name" value="RNaseH_sf"/>
</dbReference>
<comment type="caution">
    <text evidence="3">The sequence shown here is derived from an EMBL/GenBank/DDBJ whole genome shotgun (WGS) entry which is preliminary data.</text>
</comment>
<dbReference type="InterPro" id="IPR025724">
    <property type="entry name" value="GAG-pre-integrase_dom"/>
</dbReference>
<protein>
    <submittedName>
        <fullName evidence="3">Retrovirus-related pol polyprotein from transposon TNT 1-94</fullName>
    </submittedName>
</protein>
<dbReference type="InterPro" id="IPR013103">
    <property type="entry name" value="RVT_2"/>
</dbReference>
<evidence type="ECO:0000313" key="4">
    <source>
        <dbReference type="Proteomes" id="UP001151760"/>
    </source>
</evidence>
<dbReference type="InterPro" id="IPR001584">
    <property type="entry name" value="Integrase_cat-core"/>
</dbReference>
<accession>A0ABQ5DHP9</accession>
<dbReference type="SUPFAM" id="SSF56672">
    <property type="entry name" value="DNA/RNA polymerases"/>
    <property type="match status" value="2"/>
</dbReference>
<sequence length="1870" mass="210949">MMCNGLYRMKKICAANTPTCANAGESSLSYLGGKIPIDASTLPNADLPIDPNMPDLEDASDTLPNDGIFNGAYDDDEDVGAVADFNNMDNTIAVSPIPTLRIHKDHPKGQILGDPTSAVQTRGKIQKASSAQQALVSYIHKQNRTNHKDHQNCLFACFLSQEEPKTISQALQDESWVEAMQEELLQFKLQKVWVLVDLPYGKKVIGTKWVFRNKRDERSIVVKNKARLVAQGFRQEEGIDYDEVFAPVARIEAIRLFLAFASYMGFTVYQMDVKSAFLYGTIEEEVYVHQPPGFVDPAHPNKVYKVIKALYGLHQAPRAWYETLSSFLMENGFRRGTIDKTLFIKKKKSDIMLVQVYVDDIIFGSTKKSMCTEFEDCMHKRFQMSSMGELTFFLGLQVKQQPDGIFISQDKYVADILKKFDFLSIRTATTPIESNKPLVKDEDGVDVDVHVYRDSPFELEAYSDSDYGGASLDRKSTTGGCQFLGRRLISWQCKKQTIMANFTTKAEYVAAANCCGVIKNPVAHSKTKHIEIHFHFIRDCYEKRLIEVIKIHTDSNVADLLTKGFDVTRFNFLVILPMVMFSFSSLGSRDSLERDMDVTEEFLLSNLFDFWLTKVSTDMLKHNMVAYLEKTDGNTEFHQIMDFLTRNSIYYALTVCPIVSTSFVEQFWMTAKSRTVSNISYIDATVAGKPVTISEASIRSDLLFDDAHGIDSLNNQAIFDNIQLMGNHLKDVPVPLDHFPVPTLTKKDEGDASERPSDSPPIPSPSHLSEDQPQIQPDLSPRPSPTTHIPDSIPEGSSGNHEDERRNEGTDKRNEGTNKGNEGTDKQDGGTDSTKVSTDRQGEGTADQDEGKSVTQTPTSTPTPTTPTPTVFGDDETIAQVLIIMSQNKEKLKEKEKGVEIRNVEETERPRPTSTRSILTLRPLPKIDPKDKGKKRIKEEDESDTESEGITEAEKKFKQLANDEEVARKARLNADKILAEKIQKEEREKFTIEQRAKFLHDTIAAQRKFLAQQRSEAIRNKLLEIKKCSTQVPVNAAKQSSPRAAASISTVRPEQFYLSDYQKIDGGFVVFDRSPKGGGLRCLFAKATIDESNLWYRRLGHINFKTMNKLVRGNLVRGLPSKLFENDHTCVACHKGKQHKASYKTKLVISISQPLQMLHMDLFSPTFVKSLNKKMYCLVVTDDFSRCDNGTEFKNTKMNQFCQMKGIKREFSVARTPQQNGVAERKNRTLIEAARTMLADLLLPTTFWAEAINTACYVQNRVLITKPQNKTPYEILIGRPPNLDFMRPFGCPVTILNTLDHLGKFEGKADEGFLVGYSVNSKAFRVFNTRTRKVEENLHIKFLENKSNVAGSGPEWLFDIDSLTKSMNYEPEKALSLNTLLLQLNTSKFTTLFNYSRAQMIRLPMMVQAKEMMIVNKTLVDLPNGKRAIGTKWVFRNKKDERGIVVRNKVRLVVQGYTQEEGIDYDEVFAHVARIEAIMLFLVYASFMGFIVYQMDVKSAFLYGTIKEETLSTYLIENGFRRGTIDKTLFIKKDKGDILLVQVYVDDIIFGSTKKSLCDEFEGLMHKRFQMSSMGELTFFLGLLVQQKEDGIFISQDKYVAEILKKFDFATMKTTSTPMEPNKALVKEEEADTSRPDIMFAVCACARFQATPKMSHLHAVKRIFRYLKGQPKLDRWYPRDSPFDLEAFSDSDYAGASLDMKFTIGGCQFLGKRLISWQCKKQTTVANSTIETEYVAAANCCGQGTDSGSGPRCQDTILGGVDAQTRFETTSKQSNDQPLSRGYTLGSGEDKQFWQTASASTPENGEMEITTTIDGKVKVVSEASIRRHLKLEDSDGINTLPNAKFFEQLALMGYVSNSDSLTFQKGHVFP</sequence>
<dbReference type="CDD" id="cd09272">
    <property type="entry name" value="RNase_HI_RT_Ty1"/>
    <property type="match status" value="2"/>
</dbReference>
<reference evidence="3" key="2">
    <citation type="submission" date="2022-01" db="EMBL/GenBank/DDBJ databases">
        <authorList>
            <person name="Yamashiro T."/>
            <person name="Shiraishi A."/>
            <person name="Satake H."/>
            <person name="Nakayama K."/>
        </authorList>
    </citation>
    <scope>NUCLEOTIDE SEQUENCE</scope>
</reference>
<evidence type="ECO:0000256" key="1">
    <source>
        <dbReference type="SAM" id="MobiDB-lite"/>
    </source>
</evidence>
<dbReference type="Proteomes" id="UP001151760">
    <property type="component" value="Unassembled WGS sequence"/>
</dbReference>
<evidence type="ECO:0000313" key="3">
    <source>
        <dbReference type="EMBL" id="GJT37862.1"/>
    </source>
</evidence>
<dbReference type="Pfam" id="PF07727">
    <property type="entry name" value="RVT_2"/>
    <property type="match status" value="3"/>
</dbReference>
<feature type="compositionally biased region" description="Acidic residues" evidence="1">
    <location>
        <begin position="940"/>
        <end position="950"/>
    </location>
</feature>
<dbReference type="SUPFAM" id="SSF53098">
    <property type="entry name" value="Ribonuclease H-like"/>
    <property type="match status" value="1"/>
</dbReference>
<organism evidence="3 4">
    <name type="scientific">Tanacetum coccineum</name>
    <dbReference type="NCBI Taxonomy" id="301880"/>
    <lineage>
        <taxon>Eukaryota</taxon>
        <taxon>Viridiplantae</taxon>
        <taxon>Streptophyta</taxon>
        <taxon>Embryophyta</taxon>
        <taxon>Tracheophyta</taxon>
        <taxon>Spermatophyta</taxon>
        <taxon>Magnoliopsida</taxon>
        <taxon>eudicotyledons</taxon>
        <taxon>Gunneridae</taxon>
        <taxon>Pentapetalae</taxon>
        <taxon>asterids</taxon>
        <taxon>campanulids</taxon>
        <taxon>Asterales</taxon>
        <taxon>Asteraceae</taxon>
        <taxon>Asteroideae</taxon>
        <taxon>Anthemideae</taxon>
        <taxon>Anthemidinae</taxon>
        <taxon>Tanacetum</taxon>
    </lineage>
</organism>
<dbReference type="InterPro" id="IPR012337">
    <property type="entry name" value="RNaseH-like_sf"/>
</dbReference>
<evidence type="ECO:0000259" key="2">
    <source>
        <dbReference type="PROSITE" id="PS50994"/>
    </source>
</evidence>
<dbReference type="PROSITE" id="PS50994">
    <property type="entry name" value="INTEGRASE"/>
    <property type="match status" value="1"/>
</dbReference>
<dbReference type="Pfam" id="PF25597">
    <property type="entry name" value="SH3_retrovirus"/>
    <property type="match status" value="1"/>
</dbReference>
<feature type="domain" description="Integrase catalytic" evidence="2">
    <location>
        <begin position="1116"/>
        <end position="1280"/>
    </location>
</feature>
<proteinExistence type="predicted"/>
<feature type="compositionally biased region" description="Polar residues" evidence="1">
    <location>
        <begin position="1767"/>
        <end position="1778"/>
    </location>
</feature>
<dbReference type="InterPro" id="IPR057670">
    <property type="entry name" value="SH3_retrovirus"/>
</dbReference>
<gene>
    <name evidence="3" type="ORF">Tco_0937727</name>
</gene>
<dbReference type="Gene3D" id="3.30.420.10">
    <property type="entry name" value="Ribonuclease H-like superfamily/Ribonuclease H"/>
    <property type="match status" value="1"/>
</dbReference>
<feature type="region of interest" description="Disordered" evidence="1">
    <location>
        <begin position="740"/>
        <end position="874"/>
    </location>
</feature>
<feature type="compositionally biased region" description="Polar residues" evidence="1">
    <location>
        <begin position="785"/>
        <end position="799"/>
    </location>
</feature>
<name>A0ABQ5DHP9_9ASTR</name>
<feature type="compositionally biased region" description="Basic and acidic residues" evidence="1">
    <location>
        <begin position="745"/>
        <end position="757"/>
    </location>
</feature>
<feature type="region of interest" description="Disordered" evidence="1">
    <location>
        <begin position="1767"/>
        <end position="1787"/>
    </location>
</feature>
<feature type="compositionally biased region" description="Basic and acidic residues" evidence="1">
    <location>
        <begin position="800"/>
        <end position="829"/>
    </location>
</feature>